<keyword evidence="2" id="KW-1133">Transmembrane helix</keyword>
<dbReference type="AlphaFoldDB" id="X6MTW1"/>
<feature type="transmembrane region" description="Helical" evidence="2">
    <location>
        <begin position="54"/>
        <end position="76"/>
    </location>
</feature>
<feature type="region of interest" description="Disordered" evidence="1">
    <location>
        <begin position="188"/>
        <end position="302"/>
    </location>
</feature>
<feature type="transmembrane region" description="Helical" evidence="2">
    <location>
        <begin position="157"/>
        <end position="179"/>
    </location>
</feature>
<feature type="compositionally biased region" description="Basic residues" evidence="1">
    <location>
        <begin position="268"/>
        <end position="286"/>
    </location>
</feature>
<keyword evidence="4" id="KW-1185">Reference proteome</keyword>
<feature type="compositionally biased region" description="Basic and acidic residues" evidence="1">
    <location>
        <begin position="224"/>
        <end position="235"/>
    </location>
</feature>
<organism evidence="3 4">
    <name type="scientific">Reticulomyxa filosa</name>
    <dbReference type="NCBI Taxonomy" id="46433"/>
    <lineage>
        <taxon>Eukaryota</taxon>
        <taxon>Sar</taxon>
        <taxon>Rhizaria</taxon>
        <taxon>Retaria</taxon>
        <taxon>Foraminifera</taxon>
        <taxon>Monothalamids</taxon>
        <taxon>Reticulomyxidae</taxon>
        <taxon>Reticulomyxa</taxon>
    </lineage>
</organism>
<evidence type="ECO:0000313" key="3">
    <source>
        <dbReference type="EMBL" id="ETO17388.1"/>
    </source>
</evidence>
<keyword evidence="2" id="KW-0812">Transmembrane</keyword>
<dbReference type="Proteomes" id="UP000023152">
    <property type="component" value="Unassembled WGS sequence"/>
</dbReference>
<accession>X6MTW1</accession>
<keyword evidence="2" id="KW-0472">Membrane</keyword>
<feature type="compositionally biased region" description="Polar residues" evidence="1">
    <location>
        <begin position="212"/>
        <end position="221"/>
    </location>
</feature>
<proteinExistence type="predicted"/>
<reference evidence="3 4" key="1">
    <citation type="journal article" date="2013" name="Curr. Biol.">
        <title>The Genome of the Foraminiferan Reticulomyxa filosa.</title>
        <authorList>
            <person name="Glockner G."/>
            <person name="Hulsmann N."/>
            <person name="Schleicher M."/>
            <person name="Noegel A.A."/>
            <person name="Eichinger L."/>
            <person name="Gallinger C."/>
            <person name="Pawlowski J."/>
            <person name="Sierra R."/>
            <person name="Euteneuer U."/>
            <person name="Pillet L."/>
            <person name="Moustafa A."/>
            <person name="Platzer M."/>
            <person name="Groth M."/>
            <person name="Szafranski K."/>
            <person name="Schliwa M."/>
        </authorList>
    </citation>
    <scope>NUCLEOTIDE SEQUENCE [LARGE SCALE GENOMIC DNA]</scope>
</reference>
<name>X6MTW1_RETFI</name>
<gene>
    <name evidence="3" type="ORF">RFI_19931</name>
</gene>
<evidence type="ECO:0000256" key="2">
    <source>
        <dbReference type="SAM" id="Phobius"/>
    </source>
</evidence>
<dbReference type="EMBL" id="ASPP01016750">
    <property type="protein sequence ID" value="ETO17388.1"/>
    <property type="molecule type" value="Genomic_DNA"/>
</dbReference>
<evidence type="ECO:0000313" key="4">
    <source>
        <dbReference type="Proteomes" id="UP000023152"/>
    </source>
</evidence>
<evidence type="ECO:0000256" key="1">
    <source>
        <dbReference type="SAM" id="MobiDB-lite"/>
    </source>
</evidence>
<feature type="compositionally biased region" description="Basic residues" evidence="1">
    <location>
        <begin position="188"/>
        <end position="205"/>
    </location>
</feature>
<protein>
    <submittedName>
        <fullName evidence="3">Uncharacterized protein</fullName>
    </submittedName>
</protein>
<comment type="caution">
    <text evidence="3">The sequence shown here is derived from an EMBL/GenBank/DDBJ whole genome shotgun (WGS) entry which is preliminary data.</text>
</comment>
<sequence>METVTMPLIISENLLQINVLGKKPTSLMRIQVQNCFGYHISWQTHALFELPDHFIFDIILFRIMGILLSYTIIIIVQSKIFFFHYRNKCILCLKNLELKNGFFSNFLHWAAANPQIFVKILNTVCNPPNNINHSFFFGKIPVVFKKLFCKTSTLSHFLIYLVPSLSNLCVLFIPSRLFYCSQKKKKRKGKDREKMHNKKQQKTNTKRGSETVPISPNNVSPLSEGKKKQTKKLEGPKQNPTNNRDKQKFLQRPTSKGKNIDLLTFKVCVKRKKEREEKKKKKRKKEKSTQDKSKQAKKKPTI</sequence>